<evidence type="ECO:0000256" key="3">
    <source>
        <dbReference type="ARBA" id="ARBA00022679"/>
    </source>
</evidence>
<evidence type="ECO:0000256" key="2">
    <source>
        <dbReference type="ARBA" id="ARBA00012261"/>
    </source>
</evidence>
<gene>
    <name evidence="7" type="ORF">METZ01_LOCUS362048</name>
</gene>
<dbReference type="NCBIfam" id="TIGR00460">
    <property type="entry name" value="fmt"/>
    <property type="match status" value="1"/>
</dbReference>
<dbReference type="HAMAP" id="MF_00182">
    <property type="entry name" value="Formyl_trans"/>
    <property type="match status" value="1"/>
</dbReference>
<keyword evidence="4" id="KW-0648">Protein biosynthesis</keyword>
<evidence type="ECO:0000259" key="6">
    <source>
        <dbReference type="Pfam" id="PF02911"/>
    </source>
</evidence>
<dbReference type="SUPFAM" id="SSF53328">
    <property type="entry name" value="Formyltransferase"/>
    <property type="match status" value="1"/>
</dbReference>
<feature type="non-terminal residue" evidence="7">
    <location>
        <position position="296"/>
    </location>
</feature>
<dbReference type="Pfam" id="PF02911">
    <property type="entry name" value="Formyl_trans_C"/>
    <property type="match status" value="1"/>
</dbReference>
<dbReference type="InterPro" id="IPR005794">
    <property type="entry name" value="Fmt"/>
</dbReference>
<dbReference type="Gene3D" id="3.40.50.12230">
    <property type="match status" value="1"/>
</dbReference>
<comment type="similarity">
    <text evidence="1">Belongs to the Fmt family.</text>
</comment>
<evidence type="ECO:0000259" key="5">
    <source>
        <dbReference type="Pfam" id="PF00551"/>
    </source>
</evidence>
<dbReference type="CDD" id="cd08646">
    <property type="entry name" value="FMT_core_Met-tRNA-FMT_N"/>
    <property type="match status" value="1"/>
</dbReference>
<protein>
    <recommendedName>
        <fullName evidence="2">methionyl-tRNA formyltransferase</fullName>
        <ecNumber evidence="2">2.1.2.9</ecNumber>
    </recommendedName>
</protein>
<dbReference type="InterPro" id="IPR011034">
    <property type="entry name" value="Formyl_transferase-like_C_sf"/>
</dbReference>
<dbReference type="EMBL" id="UINC01129050">
    <property type="protein sequence ID" value="SVD09194.1"/>
    <property type="molecule type" value="Genomic_DNA"/>
</dbReference>
<dbReference type="InterPro" id="IPR041711">
    <property type="entry name" value="Met-tRNA-FMT_N"/>
</dbReference>
<feature type="domain" description="Formyl transferase N-terminal" evidence="5">
    <location>
        <begin position="1"/>
        <end position="179"/>
    </location>
</feature>
<dbReference type="PANTHER" id="PTHR11138">
    <property type="entry name" value="METHIONYL-TRNA FORMYLTRANSFERASE"/>
    <property type="match status" value="1"/>
</dbReference>
<dbReference type="EC" id="2.1.2.9" evidence="2"/>
<dbReference type="GO" id="GO:0004479">
    <property type="term" value="F:methionyl-tRNA formyltransferase activity"/>
    <property type="evidence" value="ECO:0007669"/>
    <property type="project" value="UniProtKB-EC"/>
</dbReference>
<dbReference type="CDD" id="cd08704">
    <property type="entry name" value="Met_tRNA_FMT_C"/>
    <property type="match status" value="1"/>
</dbReference>
<dbReference type="SUPFAM" id="SSF50486">
    <property type="entry name" value="FMT C-terminal domain-like"/>
    <property type="match status" value="1"/>
</dbReference>
<name>A0A382SH09_9ZZZZ</name>
<dbReference type="InterPro" id="IPR002376">
    <property type="entry name" value="Formyl_transf_N"/>
</dbReference>
<proteinExistence type="inferred from homology"/>
<dbReference type="AlphaFoldDB" id="A0A382SH09"/>
<organism evidence="7">
    <name type="scientific">marine metagenome</name>
    <dbReference type="NCBI Taxonomy" id="408172"/>
    <lineage>
        <taxon>unclassified sequences</taxon>
        <taxon>metagenomes</taxon>
        <taxon>ecological metagenomes</taxon>
    </lineage>
</organism>
<keyword evidence="3" id="KW-0808">Transferase</keyword>
<dbReference type="InterPro" id="IPR044135">
    <property type="entry name" value="Met-tRNA-FMT_C"/>
</dbReference>
<accession>A0A382SH09</accession>
<dbReference type="Pfam" id="PF00551">
    <property type="entry name" value="Formyl_trans_N"/>
    <property type="match status" value="1"/>
</dbReference>
<dbReference type="PANTHER" id="PTHR11138:SF5">
    <property type="entry name" value="METHIONYL-TRNA FORMYLTRANSFERASE, MITOCHONDRIAL"/>
    <property type="match status" value="1"/>
</dbReference>
<evidence type="ECO:0000256" key="1">
    <source>
        <dbReference type="ARBA" id="ARBA00010699"/>
    </source>
</evidence>
<sequence>MRLVFMGTPSFVVPVLDGLFAAENVQVVGVYTPPDRPRGRGRSPEMPPVKARAIELELDVYQPESLSSLEVQAELNSLKADVFVVAAYGRLLPPPVLETPSHGCLNLHPSLLPKHRGPSPVATAIEEGDTETGVTLMLLDKGMDTGPLVAQRSYPLSSHETADDLTAALFKLGGELLLESLYGWVDGQLEARPQDNALATVTRKQERNDGLADWNVAAVILERRARAFTPWPGLFTQWEGAVIKLLEVSVSPYEAGVDASPGHVVDLTEGDAPVGVVTSDGVLGLKTIQLEGRRAQ</sequence>
<dbReference type="InterPro" id="IPR036477">
    <property type="entry name" value="Formyl_transf_N_sf"/>
</dbReference>
<dbReference type="InterPro" id="IPR005793">
    <property type="entry name" value="Formyl_trans_C"/>
</dbReference>
<reference evidence="7" key="1">
    <citation type="submission" date="2018-05" db="EMBL/GenBank/DDBJ databases">
        <authorList>
            <person name="Lanie J.A."/>
            <person name="Ng W.-L."/>
            <person name="Kazmierczak K.M."/>
            <person name="Andrzejewski T.M."/>
            <person name="Davidsen T.M."/>
            <person name="Wayne K.J."/>
            <person name="Tettelin H."/>
            <person name="Glass J.I."/>
            <person name="Rusch D."/>
            <person name="Podicherti R."/>
            <person name="Tsui H.-C.T."/>
            <person name="Winkler M.E."/>
        </authorList>
    </citation>
    <scope>NUCLEOTIDE SEQUENCE</scope>
</reference>
<evidence type="ECO:0000313" key="7">
    <source>
        <dbReference type="EMBL" id="SVD09194.1"/>
    </source>
</evidence>
<dbReference type="GO" id="GO:0005829">
    <property type="term" value="C:cytosol"/>
    <property type="evidence" value="ECO:0007669"/>
    <property type="project" value="TreeGrafter"/>
</dbReference>
<feature type="domain" description="Formyl transferase C-terminal" evidence="6">
    <location>
        <begin position="207"/>
        <end position="295"/>
    </location>
</feature>
<evidence type="ECO:0000256" key="4">
    <source>
        <dbReference type="ARBA" id="ARBA00022917"/>
    </source>
</evidence>